<keyword evidence="1 3" id="KW-0238">DNA-binding</keyword>
<dbReference type="InterPro" id="IPR036910">
    <property type="entry name" value="HMG_box_dom_sf"/>
</dbReference>
<keyword evidence="6" id="KW-1185">Reference proteome</keyword>
<evidence type="ECO:0000256" key="2">
    <source>
        <dbReference type="ARBA" id="ARBA00023242"/>
    </source>
</evidence>
<name>A0A2T0FKS2_9ASCO</name>
<dbReference type="RefSeq" id="XP_024665512.1">
    <property type="nucleotide sequence ID" value="XM_024809744.1"/>
</dbReference>
<dbReference type="SUPFAM" id="SSF47095">
    <property type="entry name" value="HMG-box"/>
    <property type="match status" value="1"/>
</dbReference>
<evidence type="ECO:0000256" key="1">
    <source>
        <dbReference type="ARBA" id="ARBA00023125"/>
    </source>
</evidence>
<dbReference type="InterPro" id="IPR051356">
    <property type="entry name" value="SOX/SOX-like_TF"/>
</dbReference>
<dbReference type="CDD" id="cd01389">
    <property type="entry name" value="HMG-box_ROX1-like"/>
    <property type="match status" value="1"/>
</dbReference>
<evidence type="ECO:0000313" key="5">
    <source>
        <dbReference type="EMBL" id="PRT55567.1"/>
    </source>
</evidence>
<dbReference type="SMART" id="SM00398">
    <property type="entry name" value="HMG"/>
    <property type="match status" value="1"/>
</dbReference>
<dbReference type="Proteomes" id="UP000238350">
    <property type="component" value="Unassembled WGS sequence"/>
</dbReference>
<dbReference type="GO" id="GO:0005634">
    <property type="term" value="C:nucleus"/>
    <property type="evidence" value="ECO:0007669"/>
    <property type="project" value="UniProtKB-UniRule"/>
</dbReference>
<feature type="domain" description="HMG box" evidence="4">
    <location>
        <begin position="328"/>
        <end position="400"/>
    </location>
</feature>
<dbReference type="STRING" id="45607.A0A2T0FKS2"/>
<dbReference type="PANTHER" id="PTHR45789">
    <property type="entry name" value="FI18025P1"/>
    <property type="match status" value="1"/>
</dbReference>
<dbReference type="InterPro" id="IPR009071">
    <property type="entry name" value="HMG_box_dom"/>
</dbReference>
<protein>
    <submittedName>
        <fullName evidence="5">Transcription factor ste11</fullName>
    </submittedName>
</protein>
<proteinExistence type="predicted"/>
<dbReference type="EMBL" id="NDIQ01000021">
    <property type="protein sequence ID" value="PRT55567.1"/>
    <property type="molecule type" value="Genomic_DNA"/>
</dbReference>
<evidence type="ECO:0000313" key="6">
    <source>
        <dbReference type="Proteomes" id="UP000238350"/>
    </source>
</evidence>
<evidence type="ECO:0000259" key="4">
    <source>
        <dbReference type="PROSITE" id="PS50118"/>
    </source>
</evidence>
<dbReference type="OrthoDB" id="2307332at2759"/>
<dbReference type="PROSITE" id="PS50118">
    <property type="entry name" value="HMG_BOX_2"/>
    <property type="match status" value="1"/>
</dbReference>
<reference evidence="5 6" key="1">
    <citation type="submission" date="2017-04" db="EMBL/GenBank/DDBJ databases">
        <title>Genome sequencing of [Candida] sorbophila.</title>
        <authorList>
            <person name="Ahn J.O."/>
        </authorList>
    </citation>
    <scope>NUCLEOTIDE SEQUENCE [LARGE SCALE GENOMIC DNA]</scope>
    <source>
        <strain evidence="5 6">DS02</strain>
    </source>
</reference>
<organism evidence="5 6">
    <name type="scientific">Wickerhamiella sorbophila</name>
    <dbReference type="NCBI Taxonomy" id="45607"/>
    <lineage>
        <taxon>Eukaryota</taxon>
        <taxon>Fungi</taxon>
        <taxon>Dikarya</taxon>
        <taxon>Ascomycota</taxon>
        <taxon>Saccharomycotina</taxon>
        <taxon>Dipodascomycetes</taxon>
        <taxon>Dipodascales</taxon>
        <taxon>Trichomonascaceae</taxon>
        <taxon>Wickerhamiella</taxon>
    </lineage>
</organism>
<feature type="DNA-binding region" description="HMG box" evidence="3">
    <location>
        <begin position="328"/>
        <end position="400"/>
    </location>
</feature>
<dbReference type="PANTHER" id="PTHR45789:SF2">
    <property type="entry name" value="FI18025P1"/>
    <property type="match status" value="1"/>
</dbReference>
<accession>A0A2T0FKS2</accession>
<dbReference type="Gene3D" id="1.10.30.10">
    <property type="entry name" value="High mobility group box domain"/>
    <property type="match status" value="1"/>
</dbReference>
<dbReference type="GeneID" id="36516935"/>
<sequence>MSALNYVRMDNSVSWRQEFMEENSEQPYADSSQYPDYPMFHHSTPGYTVSPSTSDNAPAQNYEIPEWQSMSSQPELQDTFYKKAGTSQLNHWGSGGLAPPPMSRSLTYTHPHTPYENLSDYDEYYGLSVSPDMISEGSRTSEATIDYPQFTAASIPSQIQYEQALNSEMSVISKRFSETSSIIDSEYHISITDHQQPTRKPVSALHMVEGFGPLTVIHKADNTTTVLPGIVKDDPSKQNITYWIPLDSLTHERHASISKEAHMRGLHLSSIASMLDLFSDEDGATKCPWEILTQERPTCPILEIDLFEAKDGVADEDTNRKVKGKEKIKRPLNSFMIYRRSQTQRAMINARRQNMKLDHKTISSVIGLLWQTERATVQDYFIQLSAIEKSRHRMLFPGYRFQPRRKSRSESSILKSKESAATAK</sequence>
<dbReference type="GO" id="GO:0000978">
    <property type="term" value="F:RNA polymerase II cis-regulatory region sequence-specific DNA binding"/>
    <property type="evidence" value="ECO:0007669"/>
    <property type="project" value="TreeGrafter"/>
</dbReference>
<gene>
    <name evidence="5" type="ORF">B9G98_03187</name>
</gene>
<dbReference type="Pfam" id="PF00505">
    <property type="entry name" value="HMG_box"/>
    <property type="match status" value="1"/>
</dbReference>
<dbReference type="AlphaFoldDB" id="A0A2T0FKS2"/>
<evidence type="ECO:0000256" key="3">
    <source>
        <dbReference type="PROSITE-ProRule" id="PRU00267"/>
    </source>
</evidence>
<dbReference type="GO" id="GO:0000981">
    <property type="term" value="F:DNA-binding transcription factor activity, RNA polymerase II-specific"/>
    <property type="evidence" value="ECO:0007669"/>
    <property type="project" value="TreeGrafter"/>
</dbReference>
<keyword evidence="2 3" id="KW-0539">Nucleus</keyword>
<comment type="caution">
    <text evidence="5">The sequence shown here is derived from an EMBL/GenBank/DDBJ whole genome shotgun (WGS) entry which is preliminary data.</text>
</comment>